<feature type="compositionally biased region" description="Low complexity" evidence="1">
    <location>
        <begin position="181"/>
        <end position="193"/>
    </location>
</feature>
<gene>
    <name evidence="2" type="primary">Q1HA66</name>
</gene>
<feature type="compositionally biased region" description="Low complexity" evidence="1">
    <location>
        <begin position="29"/>
        <end position="73"/>
    </location>
</feature>
<organism evidence="2">
    <name type="scientific">Ganoderma boninense</name>
    <dbReference type="NCBI Taxonomy" id="34458"/>
    <lineage>
        <taxon>Eukaryota</taxon>
        <taxon>Fungi</taxon>
        <taxon>Dikarya</taxon>
        <taxon>Basidiomycota</taxon>
        <taxon>Agaricomycotina</taxon>
        <taxon>Agaricomycetes</taxon>
        <taxon>Polyporales</taxon>
        <taxon>Polyporaceae</taxon>
        <taxon>Ganoderma</taxon>
    </lineage>
</organism>
<proteinExistence type="predicted"/>
<accession>A0A5K1JS82</accession>
<evidence type="ECO:0000313" key="2">
    <source>
        <dbReference type="EMBL" id="VWO94692.1"/>
    </source>
</evidence>
<name>A0A5K1JS82_9APHY</name>
<sequence length="323" mass="32612">MYVPGITKPSSERLYRRKGGGGKGGGAKSGSSGRSGSSDSSGTSGRSNSKSSDGSVGSTGSVGTRGSSVPVSGATNGRTTAVAYGSGTTRVVTIPAGQPFAGRSSGGATRDAVYGNRYYGSGYPGVTGLGVANRGFPFVFWPLVWGGGLGYGAAYLHDDREYGEPNNTTRPGGPMAQAAFSSNSNSSTSTSTSAGPSTFHIVGDNSTVASLIASVRANCTVAANSSSAPAPFAGSAADPLPEQAVQYFRASSVALTLDGYNNTAALAGNETARHGAPRLPECDDRGGRPALRGRRVWAADAQHGRGGARVRGLERGFVLLTPW</sequence>
<protein>
    <submittedName>
        <fullName evidence="2">Uncharacterized protein</fullName>
    </submittedName>
</protein>
<dbReference type="EMBL" id="LR724153">
    <property type="protein sequence ID" value="VWO94692.1"/>
    <property type="molecule type" value="Genomic_DNA"/>
</dbReference>
<feature type="region of interest" description="Disordered" evidence="1">
    <location>
        <begin position="1"/>
        <end position="77"/>
    </location>
</feature>
<reference evidence="2" key="1">
    <citation type="submission" date="2019-10" db="EMBL/GenBank/DDBJ databases">
        <authorList>
            <person name="Nor Muhammad N."/>
        </authorList>
    </citation>
    <scope>NUCLEOTIDE SEQUENCE</scope>
</reference>
<dbReference type="AlphaFoldDB" id="A0A5K1JS82"/>
<feature type="region of interest" description="Disordered" evidence="1">
    <location>
        <begin position="162"/>
        <end position="195"/>
    </location>
</feature>
<evidence type="ECO:0000256" key="1">
    <source>
        <dbReference type="SAM" id="MobiDB-lite"/>
    </source>
</evidence>